<feature type="region of interest" description="Disordered" evidence="1">
    <location>
        <begin position="1"/>
        <end position="93"/>
    </location>
</feature>
<reference evidence="2 3" key="1">
    <citation type="submission" date="2020-10" db="EMBL/GenBank/DDBJ databases">
        <title>Degradation of 1,4-Dioxane by Xanthobacter sp. YN2, via a Novel Group-2 Soluble Di-Iron Monooxygenase.</title>
        <authorList>
            <person name="Ma F."/>
            <person name="Wang Y."/>
            <person name="Yang J."/>
            <person name="Guo H."/>
            <person name="Su D."/>
            <person name="Yu L."/>
        </authorList>
    </citation>
    <scope>NUCLEOTIDE SEQUENCE [LARGE SCALE GENOMIC DNA]</scope>
    <source>
        <strain evidence="2 3">YN2</strain>
    </source>
</reference>
<dbReference type="InterPro" id="IPR021293">
    <property type="entry name" value="DUF2865"/>
</dbReference>
<accession>A0A974SH23</accession>
<name>A0A974SH23_9HYPH</name>
<organism evidence="2 3">
    <name type="scientific">Xanthobacter dioxanivorans</name>
    <dbReference type="NCBI Taxonomy" id="2528964"/>
    <lineage>
        <taxon>Bacteria</taxon>
        <taxon>Pseudomonadati</taxon>
        <taxon>Pseudomonadota</taxon>
        <taxon>Alphaproteobacteria</taxon>
        <taxon>Hyphomicrobiales</taxon>
        <taxon>Xanthobacteraceae</taxon>
        <taxon>Xanthobacter</taxon>
    </lineage>
</organism>
<proteinExistence type="predicted"/>
<feature type="compositionally biased region" description="Polar residues" evidence="1">
    <location>
        <begin position="267"/>
        <end position="280"/>
    </location>
</feature>
<sequence>MRPDQRPDLPPALLARGHRARWHGPERPAPGAHRRPRPEQLRAAIHRRRPGRPAIRAAAAEELLRGHLRRPPERRRGKRAGHRPRPLEQAKPSYSRTVCVRTCDGYFFPMASGTNSSRAAQDDQLCKRLCPGSEAQLFTYGGDIKSAVSISGQSYMSLPNALRYRKELVPSCTCKPAGQSWAQALAGVEDETTLKKGDILVTEEQAREMSQPKFNDPGKGKAQAPKGPTAAEAAGGPVAATADAPLAPESEQPGQRQVRIVPMPRSQARQSAAPQNTPQGAGQGTGQ</sequence>
<keyword evidence="3" id="KW-1185">Reference proteome</keyword>
<dbReference type="Proteomes" id="UP000596427">
    <property type="component" value="Chromosome"/>
</dbReference>
<dbReference type="EMBL" id="CP063362">
    <property type="protein sequence ID" value="QRG04942.1"/>
    <property type="molecule type" value="Genomic_DNA"/>
</dbReference>
<evidence type="ECO:0000313" key="2">
    <source>
        <dbReference type="EMBL" id="QRG04942.1"/>
    </source>
</evidence>
<gene>
    <name evidence="2" type="ORF">EZH22_17585</name>
</gene>
<evidence type="ECO:0000256" key="1">
    <source>
        <dbReference type="SAM" id="MobiDB-lite"/>
    </source>
</evidence>
<dbReference type="Pfam" id="PF11064">
    <property type="entry name" value="DUF2865"/>
    <property type="match status" value="1"/>
</dbReference>
<feature type="region of interest" description="Disordered" evidence="1">
    <location>
        <begin position="206"/>
        <end position="287"/>
    </location>
</feature>
<evidence type="ECO:0000313" key="3">
    <source>
        <dbReference type="Proteomes" id="UP000596427"/>
    </source>
</evidence>
<dbReference type="KEGG" id="xdi:EZH22_17585"/>
<feature type="compositionally biased region" description="Low complexity" evidence="1">
    <location>
        <begin position="52"/>
        <end position="61"/>
    </location>
</feature>
<feature type="compositionally biased region" description="Low complexity" evidence="1">
    <location>
        <begin position="222"/>
        <end position="245"/>
    </location>
</feature>
<protein>
    <submittedName>
        <fullName evidence="2">DUF2865 domain-containing protein</fullName>
    </submittedName>
</protein>
<feature type="compositionally biased region" description="Basic residues" evidence="1">
    <location>
        <begin position="66"/>
        <end position="84"/>
    </location>
</feature>
<dbReference type="AlphaFoldDB" id="A0A974SH23"/>